<sequence length="156" mass="17686">MKTHKIHLLDAYLEVTAGGVMAYTNRNPERGWMEIPVTAAVVEHKDGKILLDTDIALDAMETHARDLIEAFPITRISEDNGIERQLGNIGMKPGYIMVISHLHLDHAGQVKPFMEEKIPVIVQKRSWNKLFPCYGREKVTIRSLRSNANNGIWQIS</sequence>
<dbReference type="InterPro" id="IPR001279">
    <property type="entry name" value="Metallo-B-lactamas"/>
</dbReference>
<evidence type="ECO:0000259" key="6">
    <source>
        <dbReference type="Pfam" id="PF00753"/>
    </source>
</evidence>
<protein>
    <submittedName>
        <fullName evidence="7">Metallo-beta-lactamase superfamily protein</fullName>
    </submittedName>
</protein>
<dbReference type="Proteomes" id="UP000192315">
    <property type="component" value="Unassembled WGS sequence"/>
</dbReference>
<keyword evidence="5" id="KW-0862">Zinc</keyword>
<comment type="caution">
    <text evidence="7">The sequence shown here is derived from an EMBL/GenBank/DDBJ whole genome shotgun (WGS) entry which is preliminary data.</text>
</comment>
<dbReference type="SUPFAM" id="SSF56281">
    <property type="entry name" value="Metallo-hydrolase/oxidoreductase"/>
    <property type="match status" value="1"/>
</dbReference>
<dbReference type="GO" id="GO:0016787">
    <property type="term" value="F:hydrolase activity"/>
    <property type="evidence" value="ECO:0007669"/>
    <property type="project" value="UniProtKB-KW"/>
</dbReference>
<comment type="cofactor">
    <cofactor evidence="1">
        <name>Zn(2+)</name>
        <dbReference type="ChEBI" id="CHEBI:29105"/>
    </cofactor>
</comment>
<keyword evidence="8" id="KW-1185">Reference proteome</keyword>
<reference evidence="7 8" key="1">
    <citation type="submission" date="2017-04" db="EMBL/GenBank/DDBJ databases">
        <authorList>
            <person name="Varghese N."/>
            <person name="Submissions S."/>
        </authorList>
    </citation>
    <scope>NUCLEOTIDE SEQUENCE [LARGE SCALE GENOMIC DNA]</scope>
    <source>
        <strain evidence="7 8">DSM 9789</strain>
    </source>
</reference>
<evidence type="ECO:0000256" key="2">
    <source>
        <dbReference type="ARBA" id="ARBA00007749"/>
    </source>
</evidence>
<dbReference type="Gene3D" id="3.60.15.10">
    <property type="entry name" value="Ribonuclease Z/Hydroxyacylglutathione hydrolase-like"/>
    <property type="match status" value="1"/>
</dbReference>
<dbReference type="GO" id="GO:0046872">
    <property type="term" value="F:metal ion binding"/>
    <property type="evidence" value="ECO:0007669"/>
    <property type="project" value="UniProtKB-KW"/>
</dbReference>
<dbReference type="InterPro" id="IPR036866">
    <property type="entry name" value="RibonucZ/Hydroxyglut_hydro"/>
</dbReference>
<dbReference type="InterPro" id="IPR051013">
    <property type="entry name" value="MBL_superfamily_lactonases"/>
</dbReference>
<dbReference type="EMBL" id="FWYE01000003">
    <property type="protein sequence ID" value="SMD31256.1"/>
    <property type="molecule type" value="Genomic_DNA"/>
</dbReference>
<evidence type="ECO:0000256" key="3">
    <source>
        <dbReference type="ARBA" id="ARBA00022723"/>
    </source>
</evidence>
<organism evidence="7 8">
    <name type="scientific">Picrophilus torridus (strain ATCC 700027 / DSM 9790 / JCM 10055 / NBRC 100828 / KAW 2/3)</name>
    <dbReference type="NCBI Taxonomy" id="1122961"/>
    <lineage>
        <taxon>Archaea</taxon>
        <taxon>Methanobacteriati</taxon>
        <taxon>Thermoplasmatota</taxon>
        <taxon>Thermoplasmata</taxon>
        <taxon>Thermoplasmatales</taxon>
        <taxon>Picrophilaceae</taxon>
        <taxon>Picrophilus</taxon>
    </lineage>
</organism>
<keyword evidence="4" id="KW-0378">Hydrolase</keyword>
<gene>
    <name evidence="7" type="ORF">SAMN02745355_1181</name>
</gene>
<proteinExistence type="inferred from homology"/>
<accession>A0A8G2FXJ1</accession>
<dbReference type="AlphaFoldDB" id="A0A8G2FXJ1"/>
<name>A0A8G2FXJ1_PICTO</name>
<evidence type="ECO:0000313" key="8">
    <source>
        <dbReference type="Proteomes" id="UP000192315"/>
    </source>
</evidence>
<dbReference type="PANTHER" id="PTHR42978">
    <property type="entry name" value="QUORUM-QUENCHING LACTONASE YTNP-RELATED-RELATED"/>
    <property type="match status" value="1"/>
</dbReference>
<evidence type="ECO:0000313" key="7">
    <source>
        <dbReference type="EMBL" id="SMD31256.1"/>
    </source>
</evidence>
<dbReference type="PANTHER" id="PTHR42978:SF2">
    <property type="entry name" value="102 KBASES UNSTABLE REGION: FROM 1 TO 119443"/>
    <property type="match status" value="1"/>
</dbReference>
<keyword evidence="3" id="KW-0479">Metal-binding</keyword>
<dbReference type="Pfam" id="PF00753">
    <property type="entry name" value="Lactamase_B"/>
    <property type="match status" value="1"/>
</dbReference>
<comment type="similarity">
    <text evidence="2">Belongs to the metallo-beta-lactamase superfamily.</text>
</comment>
<evidence type="ECO:0000256" key="4">
    <source>
        <dbReference type="ARBA" id="ARBA00022801"/>
    </source>
</evidence>
<feature type="domain" description="Metallo-beta-lactamase" evidence="6">
    <location>
        <begin position="36"/>
        <end position="121"/>
    </location>
</feature>
<evidence type="ECO:0000256" key="1">
    <source>
        <dbReference type="ARBA" id="ARBA00001947"/>
    </source>
</evidence>
<evidence type="ECO:0000256" key="5">
    <source>
        <dbReference type="ARBA" id="ARBA00022833"/>
    </source>
</evidence>